<gene>
    <name evidence="2" type="ORF">BFL40_18495</name>
    <name evidence="3" type="ORF">SAMN04515675_3464</name>
</gene>
<evidence type="ECO:0000259" key="1">
    <source>
        <dbReference type="Pfam" id="PF13401"/>
    </source>
</evidence>
<dbReference type="Gene3D" id="3.40.50.300">
    <property type="entry name" value="P-loop containing nucleotide triphosphate hydrolases"/>
    <property type="match status" value="1"/>
</dbReference>
<protein>
    <submittedName>
        <fullName evidence="3">AAA domain-containing protein</fullName>
    </submittedName>
    <submittedName>
        <fullName evidence="2">Transposase</fullName>
    </submittedName>
</protein>
<dbReference type="EMBL" id="FNTS01000002">
    <property type="protein sequence ID" value="SED98914.1"/>
    <property type="molecule type" value="Genomic_DNA"/>
</dbReference>
<accession>A0A1S2V030</accession>
<comment type="caution">
    <text evidence="2">The sequence shown here is derived from an EMBL/GenBank/DDBJ whole genome shotgun (WGS) entry which is preliminary data.</text>
</comment>
<reference evidence="2 4" key="1">
    <citation type="submission" date="2016-08" db="EMBL/GenBank/DDBJ databases">
        <title>Draft genome sequence of Pseudomonas costantinii LMG 22119, type strain isolated from cultivated mushroom (Agaricus bisporus) sporophores.</title>
        <authorList>
            <person name="Tambong J.T."/>
        </authorList>
    </citation>
    <scope>NUCLEOTIDE SEQUENCE [LARGE SCALE GENOMIC DNA]</scope>
    <source>
        <strain evidence="2 4">LMG 22119</strain>
    </source>
</reference>
<evidence type="ECO:0000313" key="3">
    <source>
        <dbReference type="EMBL" id="SED98914.1"/>
    </source>
</evidence>
<feature type="domain" description="ORC1/DEAH AAA+ ATPase" evidence="1">
    <location>
        <begin position="120"/>
        <end position="268"/>
    </location>
</feature>
<dbReference type="SUPFAM" id="SSF52540">
    <property type="entry name" value="P-loop containing nucleoside triphosphate hydrolases"/>
    <property type="match status" value="1"/>
</dbReference>
<reference evidence="3 5" key="2">
    <citation type="submission" date="2016-10" db="EMBL/GenBank/DDBJ databases">
        <authorList>
            <person name="Varghese N."/>
            <person name="Submissions S."/>
        </authorList>
    </citation>
    <scope>NUCLEOTIDE SEQUENCE [LARGE SCALE GENOMIC DNA]</scope>
    <source>
        <strain evidence="3 5">BS2773</strain>
    </source>
</reference>
<evidence type="ECO:0000313" key="2">
    <source>
        <dbReference type="EMBL" id="OIN51496.1"/>
    </source>
</evidence>
<keyword evidence="5" id="KW-1185">Reference proteome</keyword>
<dbReference type="Pfam" id="PF13401">
    <property type="entry name" value="AAA_22"/>
    <property type="match status" value="1"/>
</dbReference>
<evidence type="ECO:0000313" key="4">
    <source>
        <dbReference type="Proteomes" id="UP000181661"/>
    </source>
</evidence>
<dbReference type="Proteomes" id="UP000181661">
    <property type="component" value="Unassembled WGS sequence"/>
</dbReference>
<dbReference type="InterPro" id="IPR027417">
    <property type="entry name" value="P-loop_NTPase"/>
</dbReference>
<name>A0A1S2V030_9PSED</name>
<proteinExistence type="predicted"/>
<dbReference type="OrthoDB" id="5593847at2"/>
<dbReference type="AlphaFoldDB" id="A0A1S2V030"/>
<dbReference type="InterPro" id="IPR049945">
    <property type="entry name" value="AAA_22"/>
</dbReference>
<evidence type="ECO:0000313" key="5">
    <source>
        <dbReference type="Proteomes" id="UP000182179"/>
    </source>
</evidence>
<dbReference type="Proteomes" id="UP000182179">
    <property type="component" value="Unassembled WGS sequence"/>
</dbReference>
<dbReference type="EMBL" id="MDDR01000034">
    <property type="protein sequence ID" value="OIN51496.1"/>
    <property type="molecule type" value="Genomic_DNA"/>
</dbReference>
<organism evidence="2 4">
    <name type="scientific">Pseudomonas costantinii</name>
    <dbReference type="NCBI Taxonomy" id="168469"/>
    <lineage>
        <taxon>Bacteria</taxon>
        <taxon>Pseudomonadati</taxon>
        <taxon>Pseudomonadota</taxon>
        <taxon>Gammaproteobacteria</taxon>
        <taxon>Pseudomonadales</taxon>
        <taxon>Pseudomonadaceae</taxon>
        <taxon>Pseudomonas</taxon>
    </lineage>
</organism>
<sequence>MTQSAQNFAKYLGSPVLEFQGNPLIEALPPILCEIDAASRISYFPPVPYEEKQLEKSVRLHCIDRIRSIVQPLPIHLELESAFSSLLRSGYVGRNPMSTSTVRHLHSLSTGRSSEGFRSTANTFSLVGLSGIGKSTALESILRLYPQTIIHQRYAGRSFVQTQITWLKLDCPFDGSLSGLCRAFFRAVDHAIGQDRYANSYRARYGLPDLIQRMEQVASTYFVGALLIDEIQHLRSARTGGKDNMLNFFVNLINSIGIPVVFIGTNSMISLFSDVLRNARRGCGLGVVEFKRFEKDDRLWRMMVESLWTYQWSRGDSPLTAELFDTLYDLTQGVTDFLVKLLILGQRFAIQSGEECLTPSTFRRVSDTKMHILKPALAALRSRDPRQLNRFEDLLPIDDQLQGMMTLDVNDAQDRWALLRSITPMPRPEISPEKIESTPKAKPIGVEKSRQLTKSAEMAQAENPLDRLSEEGWLNTDVFEFCPPYRKV</sequence>
<dbReference type="GO" id="GO:0016887">
    <property type="term" value="F:ATP hydrolysis activity"/>
    <property type="evidence" value="ECO:0007669"/>
    <property type="project" value="InterPro"/>
</dbReference>
<dbReference type="RefSeq" id="WP_071485326.1">
    <property type="nucleotide sequence ID" value="NZ_FNTS01000002.1"/>
</dbReference>